<reference evidence="2 3" key="1">
    <citation type="submission" date="2021-12" db="EMBL/GenBank/DDBJ databases">
        <title>Discovery of the Pendulisporaceae a myxobacterial family with distinct sporulation behavior and unique specialized metabolism.</title>
        <authorList>
            <person name="Garcia R."/>
            <person name="Popoff A."/>
            <person name="Bader C.D."/>
            <person name="Loehr J."/>
            <person name="Walesch S."/>
            <person name="Walt C."/>
            <person name="Boldt J."/>
            <person name="Bunk B."/>
            <person name="Haeckl F.J.F.P.J."/>
            <person name="Gunesch A.P."/>
            <person name="Birkelbach J."/>
            <person name="Nuebel U."/>
            <person name="Pietschmann T."/>
            <person name="Bach T."/>
            <person name="Mueller R."/>
        </authorList>
    </citation>
    <scope>NUCLEOTIDE SEQUENCE [LARGE SCALE GENOMIC DNA]</scope>
    <source>
        <strain evidence="2 3">MSr11954</strain>
    </source>
</reference>
<dbReference type="EMBL" id="CP089984">
    <property type="protein sequence ID" value="WXB19330.1"/>
    <property type="molecule type" value="Genomic_DNA"/>
</dbReference>
<dbReference type="Proteomes" id="UP001370348">
    <property type="component" value="Chromosome"/>
</dbReference>
<proteinExistence type="predicted"/>
<organism evidence="2 3">
    <name type="scientific">Pendulispora albinea</name>
    <dbReference type="NCBI Taxonomy" id="2741071"/>
    <lineage>
        <taxon>Bacteria</taxon>
        <taxon>Pseudomonadati</taxon>
        <taxon>Myxococcota</taxon>
        <taxon>Myxococcia</taxon>
        <taxon>Myxococcales</taxon>
        <taxon>Sorangiineae</taxon>
        <taxon>Pendulisporaceae</taxon>
        <taxon>Pendulispora</taxon>
    </lineage>
</organism>
<evidence type="ECO:0000256" key="1">
    <source>
        <dbReference type="SAM" id="MobiDB-lite"/>
    </source>
</evidence>
<name>A0ABZ2MA31_9BACT</name>
<evidence type="ECO:0000313" key="2">
    <source>
        <dbReference type="EMBL" id="WXB19330.1"/>
    </source>
</evidence>
<protein>
    <submittedName>
        <fullName evidence="2">Uncharacterized protein</fullName>
    </submittedName>
</protein>
<evidence type="ECO:0000313" key="3">
    <source>
        <dbReference type="Proteomes" id="UP001370348"/>
    </source>
</evidence>
<gene>
    <name evidence="2" type="ORF">LZC94_19130</name>
</gene>
<accession>A0ABZ2MA31</accession>
<feature type="region of interest" description="Disordered" evidence="1">
    <location>
        <begin position="1"/>
        <end position="20"/>
    </location>
</feature>
<keyword evidence="3" id="KW-1185">Reference proteome</keyword>
<sequence>MSTADTAVVEAARSATGAGRSCCRRGYGGRGGVLAAAHAAEDHRMGEVGDCMLGGATHMAHDSAQALHHAADDVRDTAKEALDAGHHRG</sequence>
<dbReference type="RefSeq" id="WP_394828950.1">
    <property type="nucleotide sequence ID" value="NZ_CP089984.1"/>
</dbReference>